<dbReference type="Proteomes" id="UP000176204">
    <property type="component" value="Chromosome I"/>
</dbReference>
<feature type="transmembrane region" description="Helical" evidence="10">
    <location>
        <begin position="121"/>
        <end position="140"/>
    </location>
</feature>
<dbReference type="SMART" id="SM01207">
    <property type="entry name" value="G3P_acyltransf"/>
    <property type="match status" value="1"/>
</dbReference>
<evidence type="ECO:0000256" key="9">
    <source>
        <dbReference type="ARBA" id="ARBA00023264"/>
    </source>
</evidence>
<evidence type="ECO:0000256" key="8">
    <source>
        <dbReference type="ARBA" id="ARBA00023209"/>
    </source>
</evidence>
<evidence type="ECO:0000256" key="2">
    <source>
        <dbReference type="ARBA" id="ARBA00022516"/>
    </source>
</evidence>
<dbReference type="UniPathway" id="UPA00085"/>
<comment type="function">
    <text evidence="10">Catalyzes the transfer of an acyl group from acyl-phosphate (acyl-PO(4)) to glycerol-3-phosphate (G3P) to form lysophosphatidic acid (LPA). This enzyme utilizes acyl-phosphate as fatty acyl donor, but not acyl-CoA or acyl-ACP.</text>
</comment>
<dbReference type="PANTHER" id="PTHR30309">
    <property type="entry name" value="INNER MEMBRANE PROTEIN YGIH"/>
    <property type="match status" value="1"/>
</dbReference>
<evidence type="ECO:0000313" key="11">
    <source>
        <dbReference type="EMBL" id="SEH71066.1"/>
    </source>
</evidence>
<keyword evidence="9 10" id="KW-1208">Phospholipid metabolism</keyword>
<dbReference type="Pfam" id="PF02660">
    <property type="entry name" value="G3P_acyltransf"/>
    <property type="match status" value="1"/>
</dbReference>
<keyword evidence="2 10" id="KW-0444">Lipid biosynthesis</keyword>
<dbReference type="GO" id="GO:0005886">
    <property type="term" value="C:plasma membrane"/>
    <property type="evidence" value="ECO:0007669"/>
    <property type="project" value="UniProtKB-SubCell"/>
</dbReference>
<comment type="pathway">
    <text evidence="10">Lipid metabolism; phospholipid metabolism.</text>
</comment>
<keyword evidence="1 10" id="KW-1003">Cell membrane</keyword>
<keyword evidence="12" id="KW-1185">Reference proteome</keyword>
<dbReference type="PATRIC" id="fig|1679444.3.peg.315"/>
<dbReference type="KEGG" id="agl:PYTT_0147"/>
<comment type="subcellular location">
    <subcellularLocation>
        <location evidence="10">Cell membrane</location>
        <topology evidence="10">Multi-pass membrane protein</topology>
    </subcellularLocation>
</comment>
<evidence type="ECO:0000256" key="3">
    <source>
        <dbReference type="ARBA" id="ARBA00022679"/>
    </source>
</evidence>
<feature type="transmembrane region" description="Helical" evidence="10">
    <location>
        <begin position="146"/>
        <end position="164"/>
    </location>
</feature>
<dbReference type="InterPro" id="IPR003811">
    <property type="entry name" value="G3P_acylTferase_PlsY"/>
</dbReference>
<feature type="transmembrane region" description="Helical" evidence="10">
    <location>
        <begin position="176"/>
        <end position="193"/>
    </location>
</feature>
<dbReference type="AlphaFoldDB" id="A0A1C7PES3"/>
<accession>A0A1C7PES3</accession>
<dbReference type="PANTHER" id="PTHR30309:SF0">
    <property type="entry name" value="GLYCEROL-3-PHOSPHATE ACYLTRANSFERASE-RELATED"/>
    <property type="match status" value="1"/>
</dbReference>
<dbReference type="EC" id="2.3.1.275" evidence="10"/>
<dbReference type="OrthoDB" id="9777124at2"/>
<feature type="transmembrane region" description="Helical" evidence="10">
    <location>
        <begin position="84"/>
        <end position="109"/>
    </location>
</feature>
<comment type="similarity">
    <text evidence="10">Belongs to the PlsY family.</text>
</comment>
<dbReference type="HAMAP" id="MF_01043">
    <property type="entry name" value="PlsY"/>
    <property type="match status" value="1"/>
</dbReference>
<comment type="catalytic activity">
    <reaction evidence="10">
        <text>an acyl phosphate + sn-glycerol 3-phosphate = a 1-acyl-sn-glycero-3-phosphate + phosphate</text>
        <dbReference type="Rhea" id="RHEA:34075"/>
        <dbReference type="ChEBI" id="CHEBI:43474"/>
        <dbReference type="ChEBI" id="CHEBI:57597"/>
        <dbReference type="ChEBI" id="CHEBI:57970"/>
        <dbReference type="ChEBI" id="CHEBI:59918"/>
        <dbReference type="EC" id="2.3.1.275"/>
    </reaction>
</comment>
<feature type="transmembrane region" description="Helical" evidence="10">
    <location>
        <begin position="52"/>
        <end position="72"/>
    </location>
</feature>
<keyword evidence="11" id="KW-0012">Acyltransferase</keyword>
<keyword evidence="5 10" id="KW-1133">Transmembrane helix</keyword>
<feature type="transmembrane region" description="Helical" evidence="10">
    <location>
        <begin position="6"/>
        <end position="24"/>
    </location>
</feature>
<gene>
    <name evidence="10" type="primary">plsY</name>
    <name evidence="11" type="ORF">PYTT_0147</name>
</gene>
<keyword evidence="8 10" id="KW-0594">Phospholipid biosynthesis</keyword>
<evidence type="ECO:0000256" key="6">
    <source>
        <dbReference type="ARBA" id="ARBA00023098"/>
    </source>
</evidence>
<evidence type="ECO:0000256" key="5">
    <source>
        <dbReference type="ARBA" id="ARBA00022989"/>
    </source>
</evidence>
<comment type="subunit">
    <text evidence="10">Probably interacts with PlsX.</text>
</comment>
<dbReference type="EMBL" id="LT629973">
    <property type="protein sequence ID" value="SEH71066.1"/>
    <property type="molecule type" value="Genomic_DNA"/>
</dbReference>
<dbReference type="GO" id="GO:0043772">
    <property type="term" value="F:acyl-phosphate glycerol-3-phosphate acyltransferase activity"/>
    <property type="evidence" value="ECO:0007669"/>
    <property type="project" value="UniProtKB-UniRule"/>
</dbReference>
<sequence length="220" mass="24080">MMENILFVLAAYLIGAVPFGYLVGKWHGIDLREHGSKNIGATNVGRVLGKKWGLIVFFLDFLKGFIPVYLFRQMLGGSVEAMDYASACWFISCIFAVVLGHTFTCFLHFKGGKGVATSAGALFAISWMIGGGALLAWIVVMLLTHYVSLASMIAAVAMIVAALYDLDYMSDFSMRPSALIVLVLVLLAALVIWKHRSNIVRLMNGTESKSLTRKKDSSRS</sequence>
<dbReference type="STRING" id="1679444.PYTT_0147"/>
<protein>
    <recommendedName>
        <fullName evidence="10">Glycerol-3-phosphate acyltransferase</fullName>
    </recommendedName>
    <alternativeName>
        <fullName evidence="10">Acyl-PO4 G3P acyltransferase</fullName>
    </alternativeName>
    <alternativeName>
        <fullName evidence="10">Acyl-phosphate--glycerol-3-phosphate acyltransferase</fullName>
    </alternativeName>
    <alternativeName>
        <fullName evidence="10">G3P acyltransferase</fullName>
        <shortName evidence="10">GPAT</shortName>
        <ecNumber evidence="10">2.3.1.275</ecNumber>
    </alternativeName>
    <alternativeName>
        <fullName evidence="10">Lysophosphatidic acid synthase</fullName>
        <shortName evidence="10">LPA synthase</shortName>
    </alternativeName>
</protein>
<keyword evidence="4 10" id="KW-0812">Transmembrane</keyword>
<dbReference type="GO" id="GO:0008654">
    <property type="term" value="P:phospholipid biosynthetic process"/>
    <property type="evidence" value="ECO:0007669"/>
    <property type="project" value="UniProtKB-UniRule"/>
</dbReference>
<dbReference type="RefSeq" id="WP_067772276.1">
    <property type="nucleotide sequence ID" value="NZ_LIGX01000002.1"/>
</dbReference>
<evidence type="ECO:0000313" key="12">
    <source>
        <dbReference type="Proteomes" id="UP000176204"/>
    </source>
</evidence>
<evidence type="ECO:0000256" key="4">
    <source>
        <dbReference type="ARBA" id="ARBA00022692"/>
    </source>
</evidence>
<dbReference type="NCBIfam" id="TIGR00023">
    <property type="entry name" value="glycerol-3-phosphate 1-O-acyltransferase PlsY"/>
    <property type="match status" value="1"/>
</dbReference>
<keyword evidence="3 10" id="KW-0808">Transferase</keyword>
<name>A0A1C7PES3_9BACT</name>
<keyword evidence="7 10" id="KW-0472">Membrane</keyword>
<keyword evidence="6 10" id="KW-0443">Lipid metabolism</keyword>
<evidence type="ECO:0000256" key="7">
    <source>
        <dbReference type="ARBA" id="ARBA00023136"/>
    </source>
</evidence>
<evidence type="ECO:0000256" key="1">
    <source>
        <dbReference type="ARBA" id="ARBA00022475"/>
    </source>
</evidence>
<evidence type="ECO:0000256" key="10">
    <source>
        <dbReference type="HAMAP-Rule" id="MF_01043"/>
    </source>
</evidence>
<reference evidence="12" key="1">
    <citation type="submission" date="2016-09" db="EMBL/GenBank/DDBJ databases">
        <authorList>
            <person name="Koehorst J."/>
        </authorList>
    </citation>
    <scope>NUCLEOTIDE SEQUENCE [LARGE SCALE GENOMIC DNA]</scope>
</reference>
<organism evidence="11 12">
    <name type="scientific">Akkermansia glycaniphila</name>
    <dbReference type="NCBI Taxonomy" id="1679444"/>
    <lineage>
        <taxon>Bacteria</taxon>
        <taxon>Pseudomonadati</taxon>
        <taxon>Verrucomicrobiota</taxon>
        <taxon>Verrucomicrobiia</taxon>
        <taxon>Verrucomicrobiales</taxon>
        <taxon>Akkermansiaceae</taxon>
        <taxon>Akkermansia</taxon>
    </lineage>
</organism>
<proteinExistence type="inferred from homology"/>